<dbReference type="eggNOG" id="ENOG50336TS">
    <property type="taxonomic scope" value="Bacteria"/>
</dbReference>
<dbReference type="Proteomes" id="UP000001572">
    <property type="component" value="Chromosome"/>
</dbReference>
<dbReference type="OrthoDB" id="2596219at2"/>
<proteinExistence type="predicted"/>
<dbReference type="RefSeq" id="WP_012065249.1">
    <property type="nucleotide sequence ID" value="NC_009633.1"/>
</dbReference>
<dbReference type="HOGENOM" id="CLU_117607_0_0_9"/>
<keyword evidence="1" id="KW-0812">Transmembrane</keyword>
<evidence type="ECO:0000313" key="3">
    <source>
        <dbReference type="Proteomes" id="UP000001572"/>
    </source>
</evidence>
<gene>
    <name evidence="2" type="ordered locus">Amet_4221</name>
</gene>
<dbReference type="KEGG" id="amt:Amet_4221"/>
<dbReference type="AlphaFoldDB" id="A6TVT3"/>
<evidence type="ECO:0000256" key="1">
    <source>
        <dbReference type="SAM" id="Phobius"/>
    </source>
</evidence>
<reference evidence="3" key="1">
    <citation type="journal article" date="2016" name="Genome Announc.">
        <title>Complete genome sequence of Alkaliphilus metalliredigens strain QYMF, an alkaliphilic and metal-reducing bacterium isolated from borax-contaminated leachate ponds.</title>
        <authorList>
            <person name="Hwang C."/>
            <person name="Copeland A."/>
            <person name="Lucas S."/>
            <person name="Lapidus A."/>
            <person name="Barry K."/>
            <person name="Detter J.C."/>
            <person name="Glavina Del Rio T."/>
            <person name="Hammon N."/>
            <person name="Israni S."/>
            <person name="Dalin E."/>
            <person name="Tice H."/>
            <person name="Pitluck S."/>
            <person name="Chertkov O."/>
            <person name="Brettin T."/>
            <person name="Bruce D."/>
            <person name="Han C."/>
            <person name="Schmutz J."/>
            <person name="Larimer F."/>
            <person name="Land M.L."/>
            <person name="Hauser L."/>
            <person name="Kyrpides N."/>
            <person name="Mikhailova N."/>
            <person name="Ye Q."/>
            <person name="Zhou J."/>
            <person name="Richardson P."/>
            <person name="Fields M.W."/>
        </authorList>
    </citation>
    <scope>NUCLEOTIDE SEQUENCE [LARGE SCALE GENOMIC DNA]</scope>
    <source>
        <strain evidence="3">QYMF</strain>
    </source>
</reference>
<keyword evidence="1" id="KW-0472">Membrane</keyword>
<feature type="transmembrane region" description="Helical" evidence="1">
    <location>
        <begin position="31"/>
        <end position="47"/>
    </location>
</feature>
<sequence>MIKEYYSRLFWGLLITFFDIRFNEFNLLPDFVGYIIIFSALGGLTNYHDIFKKARPLAFVLIFLTIPDLYRGDPNLLAGAEGLLSYSMLEMGVNMISGIIELLLAYYIFEGTRILAVERELKELAQQCHSRWKAYLIIRFLLLLGQPFIWNVPQGIILGGWILLGIGGFIIQILFIALIRTGSEEFHEDFTELE</sequence>
<accession>A6TVT3</accession>
<organism evidence="2 3">
    <name type="scientific">Alkaliphilus metalliredigens (strain QYMF)</name>
    <dbReference type="NCBI Taxonomy" id="293826"/>
    <lineage>
        <taxon>Bacteria</taxon>
        <taxon>Bacillati</taxon>
        <taxon>Bacillota</taxon>
        <taxon>Clostridia</taxon>
        <taxon>Peptostreptococcales</taxon>
        <taxon>Natronincolaceae</taxon>
        <taxon>Alkaliphilus</taxon>
    </lineage>
</organism>
<feature type="transmembrane region" description="Helical" evidence="1">
    <location>
        <begin position="130"/>
        <end position="150"/>
    </location>
</feature>
<keyword evidence="3" id="KW-1185">Reference proteome</keyword>
<evidence type="ECO:0000313" key="2">
    <source>
        <dbReference type="EMBL" id="ABR50301.1"/>
    </source>
</evidence>
<name>A6TVT3_ALKMQ</name>
<dbReference type="STRING" id="293826.Amet_4221"/>
<feature type="transmembrane region" description="Helical" evidence="1">
    <location>
        <begin position="156"/>
        <end position="179"/>
    </location>
</feature>
<evidence type="ECO:0008006" key="4">
    <source>
        <dbReference type="Google" id="ProtNLM"/>
    </source>
</evidence>
<dbReference type="EMBL" id="CP000724">
    <property type="protein sequence ID" value="ABR50301.1"/>
    <property type="molecule type" value="Genomic_DNA"/>
</dbReference>
<protein>
    <recommendedName>
        <fullName evidence="4">Integral membrane protein</fullName>
    </recommendedName>
</protein>
<feature type="transmembrane region" description="Helical" evidence="1">
    <location>
        <begin position="91"/>
        <end position="109"/>
    </location>
</feature>
<keyword evidence="1" id="KW-1133">Transmembrane helix</keyword>